<reference evidence="1" key="1">
    <citation type="submission" date="2016-11" db="EMBL/GenBank/DDBJ databases">
        <title>The genome of Nicotiana attenuata.</title>
        <authorList>
            <person name="Xu S."/>
            <person name="Brockmoeller T."/>
            <person name="Gaquerel E."/>
            <person name="Navarro A."/>
            <person name="Kuhl H."/>
            <person name="Gase K."/>
            <person name="Ling Z."/>
            <person name="Zhou W."/>
            <person name="Kreitzer C."/>
            <person name="Stanke M."/>
            <person name="Tang H."/>
            <person name="Lyons E."/>
            <person name="Pandey P."/>
            <person name="Pandey S.P."/>
            <person name="Timmermann B."/>
            <person name="Baldwin I.T."/>
        </authorList>
    </citation>
    <scope>NUCLEOTIDE SEQUENCE [LARGE SCALE GENOMIC DNA]</scope>
    <source>
        <strain evidence="1">UT</strain>
    </source>
</reference>
<sequence length="202" mass="23268">MCASQMSSNKRKMDEDLIDHTTGHPYLRAENNERNLRRRIAYREMPPEEKAALLERCRTEYAARKCCLSGISSAKPSDQSHSSSESQRMIPGQAATFIRDIPSSFRNDILFKLCNGENKILVFFWVSLHGKQVLSWKNDHGEELLYMSMNSKMKHGLPVATPKLKILSNLANMNMNNLTVLDFLASLRMYLYNFVPHIHLYV</sequence>
<comment type="caution">
    <text evidence="1">The sequence shown here is derived from an EMBL/GenBank/DDBJ whole genome shotgun (WGS) entry which is preliminary data.</text>
</comment>
<gene>
    <name evidence="1" type="ORF">A4A49_64212</name>
</gene>
<evidence type="ECO:0000313" key="2">
    <source>
        <dbReference type="Proteomes" id="UP000187609"/>
    </source>
</evidence>
<dbReference type="Gramene" id="OIT39335">
    <property type="protein sequence ID" value="OIT39335"/>
    <property type="gene ID" value="A4A49_64212"/>
</dbReference>
<dbReference type="Proteomes" id="UP000187609">
    <property type="component" value="Unassembled WGS sequence"/>
</dbReference>
<name>A0A314LCF1_NICAT</name>
<dbReference type="AlphaFoldDB" id="A0A314LCF1"/>
<proteinExistence type="predicted"/>
<keyword evidence="2" id="KW-1185">Reference proteome</keyword>
<accession>A0A314LCF1</accession>
<protein>
    <submittedName>
        <fullName evidence="1">Uncharacterized protein</fullName>
    </submittedName>
</protein>
<evidence type="ECO:0000313" key="1">
    <source>
        <dbReference type="EMBL" id="OIT39335.1"/>
    </source>
</evidence>
<dbReference type="EMBL" id="MJEQ01000118">
    <property type="protein sequence ID" value="OIT39335.1"/>
    <property type="molecule type" value="Genomic_DNA"/>
</dbReference>
<organism evidence="1 2">
    <name type="scientific">Nicotiana attenuata</name>
    <name type="common">Coyote tobacco</name>
    <dbReference type="NCBI Taxonomy" id="49451"/>
    <lineage>
        <taxon>Eukaryota</taxon>
        <taxon>Viridiplantae</taxon>
        <taxon>Streptophyta</taxon>
        <taxon>Embryophyta</taxon>
        <taxon>Tracheophyta</taxon>
        <taxon>Spermatophyta</taxon>
        <taxon>Magnoliopsida</taxon>
        <taxon>eudicotyledons</taxon>
        <taxon>Gunneridae</taxon>
        <taxon>Pentapetalae</taxon>
        <taxon>asterids</taxon>
        <taxon>lamiids</taxon>
        <taxon>Solanales</taxon>
        <taxon>Solanaceae</taxon>
        <taxon>Nicotianoideae</taxon>
        <taxon>Nicotianeae</taxon>
        <taxon>Nicotiana</taxon>
    </lineage>
</organism>